<organism evidence="2 3">
    <name type="scientific">Lagenidium giganteum</name>
    <dbReference type="NCBI Taxonomy" id="4803"/>
    <lineage>
        <taxon>Eukaryota</taxon>
        <taxon>Sar</taxon>
        <taxon>Stramenopiles</taxon>
        <taxon>Oomycota</taxon>
        <taxon>Peronosporomycetes</taxon>
        <taxon>Pythiales</taxon>
        <taxon>Pythiaceae</taxon>
    </lineage>
</organism>
<reference evidence="2" key="1">
    <citation type="submission" date="2022-11" db="EMBL/GenBank/DDBJ databases">
        <authorList>
            <person name="Morgan W.R."/>
            <person name="Tartar A."/>
        </authorList>
    </citation>
    <scope>NUCLEOTIDE SEQUENCE</scope>
    <source>
        <strain evidence="2">ARSEF 373</strain>
    </source>
</reference>
<sequence length="80" mass="9058">MSWLGIDSQMPGSTAKAPRVTSKLWKHRFQLFKRISSVFIRRMCSILMRVGLTTVPSPRDLMSSAMAGESRRRERAGDTS</sequence>
<evidence type="ECO:0000313" key="3">
    <source>
        <dbReference type="Proteomes" id="UP001146120"/>
    </source>
</evidence>
<protein>
    <submittedName>
        <fullName evidence="2">Uncharacterized protein</fullName>
    </submittedName>
</protein>
<evidence type="ECO:0000313" key="2">
    <source>
        <dbReference type="EMBL" id="DBA01145.1"/>
    </source>
</evidence>
<proteinExistence type="predicted"/>
<comment type="caution">
    <text evidence="2">The sequence shown here is derived from an EMBL/GenBank/DDBJ whole genome shotgun (WGS) entry which is preliminary data.</text>
</comment>
<evidence type="ECO:0000256" key="1">
    <source>
        <dbReference type="SAM" id="MobiDB-lite"/>
    </source>
</evidence>
<accession>A0AAV2Z939</accession>
<feature type="compositionally biased region" description="Basic and acidic residues" evidence="1">
    <location>
        <begin position="69"/>
        <end position="80"/>
    </location>
</feature>
<dbReference type="Proteomes" id="UP001146120">
    <property type="component" value="Unassembled WGS sequence"/>
</dbReference>
<name>A0AAV2Z939_9STRA</name>
<dbReference type="EMBL" id="DAKRPA010000053">
    <property type="protein sequence ID" value="DBA01145.1"/>
    <property type="molecule type" value="Genomic_DNA"/>
</dbReference>
<feature type="region of interest" description="Disordered" evidence="1">
    <location>
        <begin position="59"/>
        <end position="80"/>
    </location>
</feature>
<reference evidence="2" key="2">
    <citation type="journal article" date="2023" name="Microbiol Resour">
        <title>Decontamination and Annotation of the Draft Genome Sequence of the Oomycete Lagenidium giganteum ARSEF 373.</title>
        <authorList>
            <person name="Morgan W.R."/>
            <person name="Tartar A."/>
        </authorList>
    </citation>
    <scope>NUCLEOTIDE SEQUENCE</scope>
    <source>
        <strain evidence="2">ARSEF 373</strain>
    </source>
</reference>
<dbReference type="AlphaFoldDB" id="A0AAV2Z939"/>
<gene>
    <name evidence="2" type="ORF">N0F65_001773</name>
</gene>
<keyword evidence="3" id="KW-1185">Reference proteome</keyword>